<dbReference type="OrthoDB" id="541103at2759"/>
<proteinExistence type="predicted"/>
<dbReference type="Proteomes" id="UP000075714">
    <property type="component" value="Unassembled WGS sequence"/>
</dbReference>
<reference evidence="2" key="1">
    <citation type="journal article" date="2016" name="Nat. Commun.">
        <title>The Gonium pectorale genome demonstrates co-option of cell cycle regulation during the evolution of multicellularity.</title>
        <authorList>
            <person name="Hanschen E.R."/>
            <person name="Marriage T.N."/>
            <person name="Ferris P.J."/>
            <person name="Hamaji T."/>
            <person name="Toyoda A."/>
            <person name="Fujiyama A."/>
            <person name="Neme R."/>
            <person name="Noguchi H."/>
            <person name="Minakuchi Y."/>
            <person name="Suzuki M."/>
            <person name="Kawai-Toyooka H."/>
            <person name="Smith D.R."/>
            <person name="Sparks H."/>
            <person name="Anderson J."/>
            <person name="Bakaric R."/>
            <person name="Luria V."/>
            <person name="Karger A."/>
            <person name="Kirschner M.W."/>
            <person name="Durand P.M."/>
            <person name="Michod R.E."/>
            <person name="Nozaki H."/>
            <person name="Olson B.J."/>
        </authorList>
    </citation>
    <scope>NUCLEOTIDE SEQUENCE [LARGE SCALE GENOMIC DNA]</scope>
    <source>
        <strain evidence="2">NIES-2863</strain>
    </source>
</reference>
<comment type="caution">
    <text evidence="1">The sequence shown here is derived from an EMBL/GenBank/DDBJ whole genome shotgun (WGS) entry which is preliminary data.</text>
</comment>
<sequence length="125" mass="12894">MLTEYPASGFTVTDDYGVLATSLCPGEIYNLALTFPASRRSLLTASDGTFMSASSGCPNRRIIGVSAGPESVYTVSCTATGSVTFKVTSAGSNTAEAPTNRRWAYASLTVAVDDSCASAACEKPT</sequence>
<name>A0A150GRZ5_GONPE</name>
<gene>
    <name evidence="1" type="ORF">GPECTOR_9g578</name>
</gene>
<accession>A0A150GRZ5</accession>
<dbReference type="EMBL" id="LSYV01000010">
    <property type="protein sequence ID" value="KXZ52534.1"/>
    <property type="molecule type" value="Genomic_DNA"/>
</dbReference>
<dbReference type="AlphaFoldDB" id="A0A150GRZ5"/>
<evidence type="ECO:0000313" key="1">
    <source>
        <dbReference type="EMBL" id="KXZ52534.1"/>
    </source>
</evidence>
<organism evidence="1 2">
    <name type="scientific">Gonium pectorale</name>
    <name type="common">Green alga</name>
    <dbReference type="NCBI Taxonomy" id="33097"/>
    <lineage>
        <taxon>Eukaryota</taxon>
        <taxon>Viridiplantae</taxon>
        <taxon>Chlorophyta</taxon>
        <taxon>core chlorophytes</taxon>
        <taxon>Chlorophyceae</taxon>
        <taxon>CS clade</taxon>
        <taxon>Chlamydomonadales</taxon>
        <taxon>Volvocaceae</taxon>
        <taxon>Gonium</taxon>
    </lineage>
</organism>
<protein>
    <submittedName>
        <fullName evidence="1">Uncharacterized protein</fullName>
    </submittedName>
</protein>
<keyword evidence="2" id="KW-1185">Reference proteome</keyword>
<evidence type="ECO:0000313" key="2">
    <source>
        <dbReference type="Proteomes" id="UP000075714"/>
    </source>
</evidence>